<protein>
    <recommendedName>
        <fullName evidence="5">Apple domain-containing protein</fullName>
    </recommendedName>
</protein>
<dbReference type="Proteomes" id="UP000013827">
    <property type="component" value="Unassembled WGS sequence"/>
</dbReference>
<name>A0A0D3JV62_EMIH1</name>
<dbReference type="AlphaFoldDB" id="A0A0D3JV62"/>
<evidence type="ECO:0000313" key="3">
    <source>
        <dbReference type="EnsemblProtists" id="EOD27397"/>
    </source>
</evidence>
<feature type="compositionally biased region" description="Pro residues" evidence="1">
    <location>
        <begin position="341"/>
        <end position="410"/>
    </location>
</feature>
<dbReference type="PaxDb" id="2903-EOD27397"/>
<dbReference type="HOGENOM" id="CLU_629454_0_0_1"/>
<keyword evidence="2" id="KW-0732">Signal</keyword>
<evidence type="ECO:0008006" key="5">
    <source>
        <dbReference type="Google" id="ProtNLM"/>
    </source>
</evidence>
<evidence type="ECO:0000256" key="1">
    <source>
        <dbReference type="SAM" id="MobiDB-lite"/>
    </source>
</evidence>
<organism evidence="3 4">
    <name type="scientific">Emiliania huxleyi (strain CCMP1516)</name>
    <dbReference type="NCBI Taxonomy" id="280463"/>
    <lineage>
        <taxon>Eukaryota</taxon>
        <taxon>Haptista</taxon>
        <taxon>Haptophyta</taxon>
        <taxon>Prymnesiophyceae</taxon>
        <taxon>Isochrysidales</taxon>
        <taxon>Noelaerhabdaceae</taxon>
        <taxon>Emiliania</taxon>
    </lineage>
</organism>
<accession>A0A0D3JV62</accession>
<dbReference type="STRING" id="2903.R1CXG7"/>
<evidence type="ECO:0000256" key="2">
    <source>
        <dbReference type="SAM" id="SignalP"/>
    </source>
</evidence>
<reference evidence="3" key="2">
    <citation type="submission" date="2024-10" db="UniProtKB">
        <authorList>
            <consortium name="EnsemblProtists"/>
        </authorList>
    </citation>
    <scope>IDENTIFICATION</scope>
</reference>
<dbReference type="EnsemblProtists" id="EOD27397">
    <property type="protein sequence ID" value="EOD27397"/>
    <property type="gene ID" value="EMIHUDRAFT_114669"/>
</dbReference>
<evidence type="ECO:0000313" key="4">
    <source>
        <dbReference type="Proteomes" id="UP000013827"/>
    </source>
</evidence>
<keyword evidence="4" id="KW-1185">Reference proteome</keyword>
<feature type="signal peptide" evidence="2">
    <location>
        <begin position="1"/>
        <end position="20"/>
    </location>
</feature>
<proteinExistence type="predicted"/>
<dbReference type="GeneID" id="17272942"/>
<dbReference type="RefSeq" id="XP_005779826.1">
    <property type="nucleotide sequence ID" value="XM_005779769.1"/>
</dbReference>
<feature type="chain" id="PRO_5044249595" description="Apple domain-containing protein" evidence="2">
    <location>
        <begin position="21"/>
        <end position="448"/>
    </location>
</feature>
<dbReference type="KEGG" id="ehx:EMIHUDRAFT_114669"/>
<sequence length="448" mass="46760">MHLQELLCALVLAQSQFVEWGPPHGYKPEGCCATKRSYGIYEEKWQKTEFECRRLCEQTPKCQAYEHSAIKIRALAHAPIARCELHSEPIDHTVPCATAGFHFPVCYVKLTATRPILPPAPSPLASPAPPPRFRSAVAALRAYPDQLSAAKMDAWRAEAVLAKAEDALKAAPAGDPAAVEQAKVAVVFAESAEAAAAQAAKDLEGQITALAVAALEETASASAPTLLQLNLPTSIVLTHRGAIGALQAAEIELARALTSKALATAMERSADVAKRAAETRLQSAAPAEVPSLTKAVAEAVAHEEAVKGLKASAESALKAAEAKIEVASPAAHSAMVEAIMPPSPPPPALPQPEPPPPPPPLPLPPPPPPLPPSTPPPPSPSPPPSPPSPPAEPPLPPQPEPPPQLPLPPAAPWCSSASCIAYYRALRAAQVANYGPPTQRLPTRGPPP</sequence>
<feature type="region of interest" description="Disordered" evidence="1">
    <location>
        <begin position="337"/>
        <end position="410"/>
    </location>
</feature>
<reference evidence="4" key="1">
    <citation type="journal article" date="2013" name="Nature">
        <title>Pan genome of the phytoplankton Emiliania underpins its global distribution.</title>
        <authorList>
            <person name="Read B.A."/>
            <person name="Kegel J."/>
            <person name="Klute M.J."/>
            <person name="Kuo A."/>
            <person name="Lefebvre S.C."/>
            <person name="Maumus F."/>
            <person name="Mayer C."/>
            <person name="Miller J."/>
            <person name="Monier A."/>
            <person name="Salamov A."/>
            <person name="Young J."/>
            <person name="Aguilar M."/>
            <person name="Claverie J.M."/>
            <person name="Frickenhaus S."/>
            <person name="Gonzalez K."/>
            <person name="Herman E.K."/>
            <person name="Lin Y.C."/>
            <person name="Napier J."/>
            <person name="Ogata H."/>
            <person name="Sarno A.F."/>
            <person name="Shmutz J."/>
            <person name="Schroeder D."/>
            <person name="de Vargas C."/>
            <person name="Verret F."/>
            <person name="von Dassow P."/>
            <person name="Valentin K."/>
            <person name="Van de Peer Y."/>
            <person name="Wheeler G."/>
            <person name="Dacks J.B."/>
            <person name="Delwiche C.F."/>
            <person name="Dyhrman S.T."/>
            <person name="Glockner G."/>
            <person name="John U."/>
            <person name="Richards T."/>
            <person name="Worden A.Z."/>
            <person name="Zhang X."/>
            <person name="Grigoriev I.V."/>
            <person name="Allen A.E."/>
            <person name="Bidle K."/>
            <person name="Borodovsky M."/>
            <person name="Bowler C."/>
            <person name="Brownlee C."/>
            <person name="Cock J.M."/>
            <person name="Elias M."/>
            <person name="Gladyshev V.N."/>
            <person name="Groth M."/>
            <person name="Guda C."/>
            <person name="Hadaegh A."/>
            <person name="Iglesias-Rodriguez M.D."/>
            <person name="Jenkins J."/>
            <person name="Jones B.M."/>
            <person name="Lawson T."/>
            <person name="Leese F."/>
            <person name="Lindquist E."/>
            <person name="Lobanov A."/>
            <person name="Lomsadze A."/>
            <person name="Malik S.B."/>
            <person name="Marsh M.E."/>
            <person name="Mackinder L."/>
            <person name="Mock T."/>
            <person name="Mueller-Roeber B."/>
            <person name="Pagarete A."/>
            <person name="Parker M."/>
            <person name="Probert I."/>
            <person name="Quesneville H."/>
            <person name="Raines C."/>
            <person name="Rensing S.A."/>
            <person name="Riano-Pachon D.M."/>
            <person name="Richier S."/>
            <person name="Rokitta S."/>
            <person name="Shiraiwa Y."/>
            <person name="Soanes D.M."/>
            <person name="van der Giezen M."/>
            <person name="Wahlund T.M."/>
            <person name="Williams B."/>
            <person name="Wilson W."/>
            <person name="Wolfe G."/>
            <person name="Wurch L.L."/>
        </authorList>
    </citation>
    <scope>NUCLEOTIDE SEQUENCE</scope>
</reference>